<organism evidence="1 2">
    <name type="scientific">Kribbella steppae</name>
    <dbReference type="NCBI Taxonomy" id="2512223"/>
    <lineage>
        <taxon>Bacteria</taxon>
        <taxon>Bacillati</taxon>
        <taxon>Actinomycetota</taxon>
        <taxon>Actinomycetes</taxon>
        <taxon>Propionibacteriales</taxon>
        <taxon>Kribbellaceae</taxon>
        <taxon>Kribbella</taxon>
    </lineage>
</organism>
<evidence type="ECO:0000313" key="1">
    <source>
        <dbReference type="EMBL" id="TCO28278.1"/>
    </source>
</evidence>
<dbReference type="Proteomes" id="UP000294508">
    <property type="component" value="Unassembled WGS sequence"/>
</dbReference>
<proteinExistence type="predicted"/>
<dbReference type="OrthoDB" id="8421706at2"/>
<dbReference type="AlphaFoldDB" id="A0A4R2HIQ6"/>
<keyword evidence="2" id="KW-1185">Reference proteome</keyword>
<comment type="caution">
    <text evidence="1">The sequence shown here is derived from an EMBL/GenBank/DDBJ whole genome shotgun (WGS) entry which is preliminary data.</text>
</comment>
<gene>
    <name evidence="1" type="ORF">EV652_106263</name>
</gene>
<accession>A0A4R2HIQ6</accession>
<name>A0A4R2HIQ6_9ACTN</name>
<evidence type="ECO:0008006" key="3">
    <source>
        <dbReference type="Google" id="ProtNLM"/>
    </source>
</evidence>
<protein>
    <recommendedName>
        <fullName evidence="3">Arsenate reductase</fullName>
    </recommendedName>
</protein>
<evidence type="ECO:0000313" key="2">
    <source>
        <dbReference type="Proteomes" id="UP000294508"/>
    </source>
</evidence>
<dbReference type="EMBL" id="SLWN01000006">
    <property type="protein sequence ID" value="TCO28278.1"/>
    <property type="molecule type" value="Genomic_DNA"/>
</dbReference>
<dbReference type="RefSeq" id="WP_132210472.1">
    <property type="nucleotide sequence ID" value="NZ_SLWN01000006.1"/>
</dbReference>
<sequence>MSTTNWAPEACILPTVEQPLRVAEFDALFAAHLKSVTRVDPTTLDLTLAAEAEAITADLTARETECCSFFHFELTPMDDDRVRLRISVPPAHSAVLDALSARADHG</sequence>
<reference evidence="1 2" key="1">
    <citation type="journal article" date="2015" name="Stand. Genomic Sci.">
        <title>Genomic Encyclopedia of Bacterial and Archaeal Type Strains, Phase III: the genomes of soil and plant-associated and newly described type strains.</title>
        <authorList>
            <person name="Whitman W.B."/>
            <person name="Woyke T."/>
            <person name="Klenk H.P."/>
            <person name="Zhou Y."/>
            <person name="Lilburn T.G."/>
            <person name="Beck B.J."/>
            <person name="De Vos P."/>
            <person name="Vandamme P."/>
            <person name="Eisen J.A."/>
            <person name="Garrity G."/>
            <person name="Hugenholtz P."/>
            <person name="Kyrpides N.C."/>
        </authorList>
    </citation>
    <scope>NUCLEOTIDE SEQUENCE [LARGE SCALE GENOMIC DNA]</scope>
    <source>
        <strain evidence="1 2">VKM Ac-2572</strain>
    </source>
</reference>